<evidence type="ECO:0000256" key="2">
    <source>
        <dbReference type="SAM" id="Phobius"/>
    </source>
</evidence>
<accession>A0A401G9R3</accession>
<keyword evidence="4" id="KW-1185">Reference proteome</keyword>
<protein>
    <submittedName>
        <fullName evidence="3">Uncharacterized protein</fullName>
    </submittedName>
</protein>
<keyword evidence="2" id="KW-1133">Transmembrane helix</keyword>
<keyword evidence="2" id="KW-0812">Transmembrane</keyword>
<reference evidence="3 4" key="1">
    <citation type="journal article" date="2018" name="Sci. Rep.">
        <title>Genome sequence of the cauliflower mushroom Sparassis crispa (Hanabiratake) and its association with beneficial usage.</title>
        <authorList>
            <person name="Kiyama R."/>
            <person name="Furutani Y."/>
            <person name="Kawaguchi K."/>
            <person name="Nakanishi T."/>
        </authorList>
    </citation>
    <scope>NUCLEOTIDE SEQUENCE [LARGE SCALE GENOMIC DNA]</scope>
</reference>
<dbReference type="EMBL" id="BFAD01000002">
    <property type="protein sequence ID" value="GBE78926.1"/>
    <property type="molecule type" value="Genomic_DNA"/>
</dbReference>
<keyword evidence="2" id="KW-0472">Membrane</keyword>
<sequence length="117" mass="13473">MKTFAIALLITAGALFPAILLLSFYYAITRIWPAPPPLDIELERITIPASNQLTHHMLVHPAMPPRAHIRRHSLHFTTQQFDELDNLASMMLRDSEMEAEHPFKSKSCDEEHWDVVE</sequence>
<dbReference type="InParanoid" id="A0A401G9R3"/>
<gene>
    <name evidence="3" type="ORF">SCP_0201230</name>
</gene>
<organism evidence="3 4">
    <name type="scientific">Sparassis crispa</name>
    <dbReference type="NCBI Taxonomy" id="139825"/>
    <lineage>
        <taxon>Eukaryota</taxon>
        <taxon>Fungi</taxon>
        <taxon>Dikarya</taxon>
        <taxon>Basidiomycota</taxon>
        <taxon>Agaricomycotina</taxon>
        <taxon>Agaricomycetes</taxon>
        <taxon>Polyporales</taxon>
        <taxon>Sparassidaceae</taxon>
        <taxon>Sparassis</taxon>
    </lineage>
</organism>
<dbReference type="RefSeq" id="XP_027609839.1">
    <property type="nucleotide sequence ID" value="XM_027754038.1"/>
</dbReference>
<evidence type="ECO:0000313" key="3">
    <source>
        <dbReference type="EMBL" id="GBE78926.1"/>
    </source>
</evidence>
<dbReference type="Proteomes" id="UP000287166">
    <property type="component" value="Unassembled WGS sequence"/>
</dbReference>
<evidence type="ECO:0000313" key="4">
    <source>
        <dbReference type="Proteomes" id="UP000287166"/>
    </source>
</evidence>
<proteinExistence type="predicted"/>
<feature type="region of interest" description="Disordered" evidence="1">
    <location>
        <begin position="98"/>
        <end position="117"/>
    </location>
</feature>
<name>A0A401G9R3_9APHY</name>
<evidence type="ECO:0000256" key="1">
    <source>
        <dbReference type="SAM" id="MobiDB-lite"/>
    </source>
</evidence>
<feature type="transmembrane region" description="Helical" evidence="2">
    <location>
        <begin position="6"/>
        <end position="28"/>
    </location>
</feature>
<dbReference type="GeneID" id="38775843"/>
<dbReference type="AlphaFoldDB" id="A0A401G9R3"/>
<comment type="caution">
    <text evidence="3">The sequence shown here is derived from an EMBL/GenBank/DDBJ whole genome shotgun (WGS) entry which is preliminary data.</text>
</comment>